<sequence>MVKKVGFITMGETEAKRGKIPEIGVGMLGYAFMGKAHSNACKKMPYIFWPPPAIPKLITIAGRAEARVAEAAQRYGYKDYSTDWHTMMDDARIELFDNAGPNNMHQEPCVAAAQAGKHILCEKPLARNATEAKKMLEAVKKAGVKHMCGFNYRFAPAVRLAKELIDKGAIGQLYHFRAQYLQEWVVDPEFPLIWRLDEKVAGSGALGDFSHIIDLARFLVGEPKSVSALTKTFIKERPLPDKPDKRGKVTVDDAFEAIVEYENGAVGTLEGSRFCPGRKNYEYFEINGAKGSIFWNLEKLDELDVYFDEEKYMETKGFHKISATESYHPFYDKWWPQGHLLGWENTFVNQLYHFIDAIVNDREVAPYGATFEDGYRAAVICDAILKSASLGKRMEIKY</sequence>
<dbReference type="SUPFAM" id="SSF55347">
    <property type="entry name" value="Glyceraldehyde-3-phosphate dehydrogenase-like, C-terminal domain"/>
    <property type="match status" value="1"/>
</dbReference>
<evidence type="ECO:0000259" key="3">
    <source>
        <dbReference type="Pfam" id="PF22725"/>
    </source>
</evidence>
<evidence type="ECO:0000256" key="1">
    <source>
        <dbReference type="ARBA" id="ARBA00023002"/>
    </source>
</evidence>
<dbReference type="GO" id="GO:0000166">
    <property type="term" value="F:nucleotide binding"/>
    <property type="evidence" value="ECO:0007669"/>
    <property type="project" value="InterPro"/>
</dbReference>
<dbReference type="Pfam" id="PF01408">
    <property type="entry name" value="GFO_IDH_MocA"/>
    <property type="match status" value="1"/>
</dbReference>
<gene>
    <name evidence="4" type="ORF">LCGC14_1603000</name>
</gene>
<dbReference type="AlphaFoldDB" id="A0A0F9IAL8"/>
<proteinExistence type="predicted"/>
<evidence type="ECO:0000259" key="2">
    <source>
        <dbReference type="Pfam" id="PF01408"/>
    </source>
</evidence>
<dbReference type="EMBL" id="LAZR01012882">
    <property type="protein sequence ID" value="KKM24646.1"/>
    <property type="molecule type" value="Genomic_DNA"/>
</dbReference>
<dbReference type="InterPro" id="IPR055170">
    <property type="entry name" value="GFO_IDH_MocA-like_dom"/>
</dbReference>
<reference evidence="4" key="1">
    <citation type="journal article" date="2015" name="Nature">
        <title>Complex archaea that bridge the gap between prokaryotes and eukaryotes.</title>
        <authorList>
            <person name="Spang A."/>
            <person name="Saw J.H."/>
            <person name="Jorgensen S.L."/>
            <person name="Zaremba-Niedzwiedzka K."/>
            <person name="Martijn J."/>
            <person name="Lind A.E."/>
            <person name="van Eijk R."/>
            <person name="Schleper C."/>
            <person name="Guy L."/>
            <person name="Ettema T.J."/>
        </authorList>
    </citation>
    <scope>NUCLEOTIDE SEQUENCE</scope>
</reference>
<dbReference type="Pfam" id="PF22725">
    <property type="entry name" value="GFO_IDH_MocA_C3"/>
    <property type="match status" value="1"/>
</dbReference>
<accession>A0A0F9IAL8</accession>
<keyword evidence="1" id="KW-0560">Oxidoreductase</keyword>
<name>A0A0F9IAL8_9ZZZZ</name>
<organism evidence="4">
    <name type="scientific">marine sediment metagenome</name>
    <dbReference type="NCBI Taxonomy" id="412755"/>
    <lineage>
        <taxon>unclassified sequences</taxon>
        <taxon>metagenomes</taxon>
        <taxon>ecological metagenomes</taxon>
    </lineage>
</organism>
<feature type="domain" description="GFO/IDH/MocA-like oxidoreductase" evidence="3">
    <location>
        <begin position="158"/>
        <end position="293"/>
    </location>
</feature>
<evidence type="ECO:0000313" key="4">
    <source>
        <dbReference type="EMBL" id="KKM24646.1"/>
    </source>
</evidence>
<dbReference type="GO" id="GO:0016491">
    <property type="term" value="F:oxidoreductase activity"/>
    <property type="evidence" value="ECO:0007669"/>
    <property type="project" value="UniProtKB-KW"/>
</dbReference>
<dbReference type="SUPFAM" id="SSF51735">
    <property type="entry name" value="NAD(P)-binding Rossmann-fold domains"/>
    <property type="match status" value="1"/>
</dbReference>
<dbReference type="PANTHER" id="PTHR43818:SF11">
    <property type="entry name" value="BCDNA.GH03377"/>
    <property type="match status" value="1"/>
</dbReference>
<protein>
    <recommendedName>
        <fullName evidence="5">Gfo/Idh/MocA-like oxidoreductase N-terminal domain-containing protein</fullName>
    </recommendedName>
</protein>
<feature type="domain" description="Gfo/Idh/MocA-like oxidoreductase N-terminal" evidence="2">
    <location>
        <begin position="24"/>
        <end position="149"/>
    </location>
</feature>
<evidence type="ECO:0008006" key="5">
    <source>
        <dbReference type="Google" id="ProtNLM"/>
    </source>
</evidence>
<dbReference type="InterPro" id="IPR036291">
    <property type="entry name" value="NAD(P)-bd_dom_sf"/>
</dbReference>
<dbReference type="Gene3D" id="3.30.360.10">
    <property type="entry name" value="Dihydrodipicolinate Reductase, domain 2"/>
    <property type="match status" value="1"/>
</dbReference>
<dbReference type="Gene3D" id="3.40.50.720">
    <property type="entry name" value="NAD(P)-binding Rossmann-like Domain"/>
    <property type="match status" value="1"/>
</dbReference>
<dbReference type="PANTHER" id="PTHR43818">
    <property type="entry name" value="BCDNA.GH03377"/>
    <property type="match status" value="1"/>
</dbReference>
<comment type="caution">
    <text evidence="4">The sequence shown here is derived from an EMBL/GenBank/DDBJ whole genome shotgun (WGS) entry which is preliminary data.</text>
</comment>
<dbReference type="InterPro" id="IPR000683">
    <property type="entry name" value="Gfo/Idh/MocA-like_OxRdtase_N"/>
</dbReference>
<dbReference type="InterPro" id="IPR050463">
    <property type="entry name" value="Gfo/Idh/MocA_oxidrdct_glycsds"/>
</dbReference>